<dbReference type="Gene3D" id="1.10.540.10">
    <property type="entry name" value="Acyl-CoA dehydrogenase/oxidase, N-terminal domain"/>
    <property type="match status" value="1"/>
</dbReference>
<evidence type="ECO:0000259" key="8">
    <source>
        <dbReference type="Pfam" id="PF02770"/>
    </source>
</evidence>
<keyword evidence="4 5" id="KW-0274">FAD</keyword>
<protein>
    <submittedName>
        <fullName evidence="10">Acyl-CoA/acyl-ACP dehydrogenase</fullName>
    </submittedName>
</protein>
<dbReference type="InterPro" id="IPR046373">
    <property type="entry name" value="Acyl-CoA_Oxase/DH_mid-dom_sf"/>
</dbReference>
<evidence type="ECO:0000256" key="1">
    <source>
        <dbReference type="ARBA" id="ARBA00001974"/>
    </source>
</evidence>
<dbReference type="CDD" id="cd00567">
    <property type="entry name" value="ACAD"/>
    <property type="match status" value="1"/>
</dbReference>
<dbReference type="Pfam" id="PF00441">
    <property type="entry name" value="Acyl-CoA_dh_1"/>
    <property type="match status" value="1"/>
</dbReference>
<dbReference type="EMBL" id="JAINVZ010000005">
    <property type="protein sequence ID" value="MBY8885319.1"/>
    <property type="molecule type" value="Genomic_DNA"/>
</dbReference>
<dbReference type="Gene3D" id="1.20.140.10">
    <property type="entry name" value="Butyryl-CoA Dehydrogenase, subunit A, domain 3"/>
    <property type="match status" value="1"/>
</dbReference>
<dbReference type="InterPro" id="IPR009075">
    <property type="entry name" value="AcylCo_DH/oxidase_C"/>
</dbReference>
<name>A0ABS7QRM0_9ACTN</name>
<comment type="similarity">
    <text evidence="2 5">Belongs to the acyl-CoA dehydrogenase family.</text>
</comment>
<dbReference type="SUPFAM" id="SSF56645">
    <property type="entry name" value="Acyl-CoA dehydrogenase NM domain-like"/>
    <property type="match status" value="1"/>
</dbReference>
<feature type="region of interest" description="Disordered" evidence="6">
    <location>
        <begin position="375"/>
        <end position="401"/>
    </location>
</feature>
<feature type="domain" description="Acyl-CoA oxidase/dehydrogenase middle" evidence="8">
    <location>
        <begin position="128"/>
        <end position="221"/>
    </location>
</feature>
<dbReference type="RefSeq" id="WP_222976571.1">
    <property type="nucleotide sequence ID" value="NZ_JAINVZ010000005.1"/>
</dbReference>
<evidence type="ECO:0000259" key="7">
    <source>
        <dbReference type="Pfam" id="PF00441"/>
    </source>
</evidence>
<organism evidence="10 11">
    <name type="scientific">Streptantibioticus parmotrematis</name>
    <dbReference type="NCBI Taxonomy" id="2873249"/>
    <lineage>
        <taxon>Bacteria</taxon>
        <taxon>Bacillati</taxon>
        <taxon>Actinomycetota</taxon>
        <taxon>Actinomycetes</taxon>
        <taxon>Kitasatosporales</taxon>
        <taxon>Streptomycetaceae</taxon>
        <taxon>Streptantibioticus</taxon>
    </lineage>
</organism>
<dbReference type="InterPro" id="IPR036250">
    <property type="entry name" value="AcylCo_DH-like_C"/>
</dbReference>
<keyword evidence="11" id="KW-1185">Reference proteome</keyword>
<dbReference type="Gene3D" id="2.40.110.10">
    <property type="entry name" value="Butyryl-CoA Dehydrogenase, subunit A, domain 2"/>
    <property type="match status" value="1"/>
</dbReference>
<dbReference type="InterPro" id="IPR013786">
    <property type="entry name" value="AcylCoA_DH/ox_N"/>
</dbReference>
<comment type="cofactor">
    <cofactor evidence="1 5">
        <name>FAD</name>
        <dbReference type="ChEBI" id="CHEBI:57692"/>
    </cofactor>
</comment>
<evidence type="ECO:0000256" key="3">
    <source>
        <dbReference type="ARBA" id="ARBA00022630"/>
    </source>
</evidence>
<evidence type="ECO:0000259" key="9">
    <source>
        <dbReference type="Pfam" id="PF02771"/>
    </source>
</evidence>
<dbReference type="Pfam" id="PF02771">
    <property type="entry name" value="Acyl-CoA_dh_N"/>
    <property type="match status" value="1"/>
</dbReference>
<dbReference type="Pfam" id="PF02770">
    <property type="entry name" value="Acyl-CoA_dh_M"/>
    <property type="match status" value="1"/>
</dbReference>
<evidence type="ECO:0000313" key="10">
    <source>
        <dbReference type="EMBL" id="MBY8885319.1"/>
    </source>
</evidence>
<feature type="domain" description="Acyl-CoA dehydrogenase/oxidase N-terminal" evidence="9">
    <location>
        <begin position="14"/>
        <end position="122"/>
    </location>
</feature>
<dbReference type="InterPro" id="IPR037069">
    <property type="entry name" value="AcylCoA_DH/ox_N_sf"/>
</dbReference>
<evidence type="ECO:0000313" key="11">
    <source>
        <dbReference type="Proteomes" id="UP001198565"/>
    </source>
</evidence>
<dbReference type="InterPro" id="IPR009100">
    <property type="entry name" value="AcylCoA_DH/oxidase_NM_dom_sf"/>
</dbReference>
<proteinExistence type="inferred from homology"/>
<dbReference type="Proteomes" id="UP001198565">
    <property type="component" value="Unassembled WGS sequence"/>
</dbReference>
<dbReference type="PANTHER" id="PTHR43884:SF12">
    <property type="entry name" value="ISOVALERYL-COA DEHYDROGENASE, MITOCHONDRIAL-RELATED"/>
    <property type="match status" value="1"/>
</dbReference>
<evidence type="ECO:0000256" key="6">
    <source>
        <dbReference type="SAM" id="MobiDB-lite"/>
    </source>
</evidence>
<reference evidence="10 11" key="1">
    <citation type="submission" date="2021-08" db="EMBL/GenBank/DDBJ databases">
        <title>Streptomyces sp. PTM05 isolated from lichen.</title>
        <authorList>
            <person name="Somphong A."/>
            <person name="Phongsopitanun W."/>
            <person name="Tanasupawat S."/>
        </authorList>
    </citation>
    <scope>NUCLEOTIDE SEQUENCE [LARGE SCALE GENOMIC DNA]</scope>
    <source>
        <strain evidence="10 11">Ptm05</strain>
    </source>
</reference>
<dbReference type="PANTHER" id="PTHR43884">
    <property type="entry name" value="ACYL-COA DEHYDROGENASE"/>
    <property type="match status" value="1"/>
</dbReference>
<keyword evidence="5" id="KW-0560">Oxidoreductase</keyword>
<dbReference type="SUPFAM" id="SSF47203">
    <property type="entry name" value="Acyl-CoA dehydrogenase C-terminal domain-like"/>
    <property type="match status" value="1"/>
</dbReference>
<evidence type="ECO:0000256" key="2">
    <source>
        <dbReference type="ARBA" id="ARBA00009347"/>
    </source>
</evidence>
<evidence type="ECO:0000256" key="5">
    <source>
        <dbReference type="RuleBase" id="RU362125"/>
    </source>
</evidence>
<keyword evidence="3 5" id="KW-0285">Flavoprotein</keyword>
<feature type="domain" description="Acyl-CoA dehydrogenase/oxidase C-terminal" evidence="7">
    <location>
        <begin position="283"/>
        <end position="369"/>
    </location>
</feature>
<accession>A0ABS7QRM0</accession>
<sequence>MTELDAPLRELRGMCREAARDLRTRALAVDADPADVERHLDSPTLTLIRVASTPKRFRADGSVDDGGYSGSCLARVIAGVELARGDAGLICANTGPSLAGVAVDALGSEAQQEAFYDAIADGRTWTFFGMTEPDRGSDATAMETRLEAAPDPADGMLLTGAKRYVGNASRGRIGVVFARTGRTALSVRGAVVRIPAAGYEATPLDMIGLRGARICAIDLNGVRVPREDVLGAHLPASRRGLWGIGRTFNVMRTQIASMALGVALAARDLVREERPGWSGHERVSARLDAALALLHDAAVQVDHDPDARRPPSVAKLHITDLAVRTTRWAAHALGPGAMLEHPLLEKWCRDVAAFEFMDGTSNIQRLHITHDVATRATAPRPSAGRVTTPTADRVTAPQGAA</sequence>
<gene>
    <name evidence="10" type="ORF">K7472_10725</name>
</gene>
<evidence type="ECO:0000256" key="4">
    <source>
        <dbReference type="ARBA" id="ARBA00022827"/>
    </source>
</evidence>
<comment type="caution">
    <text evidence="10">The sequence shown here is derived from an EMBL/GenBank/DDBJ whole genome shotgun (WGS) entry which is preliminary data.</text>
</comment>
<dbReference type="InterPro" id="IPR006091">
    <property type="entry name" value="Acyl-CoA_Oxase/DH_mid-dom"/>
</dbReference>